<dbReference type="InterPro" id="IPR043502">
    <property type="entry name" value="DNA/RNA_pol_sf"/>
</dbReference>
<evidence type="ECO:0000256" key="2">
    <source>
        <dbReference type="ARBA" id="ARBA00012417"/>
    </source>
</evidence>
<dbReference type="GO" id="GO:0008408">
    <property type="term" value="F:3'-5' exonuclease activity"/>
    <property type="evidence" value="ECO:0007669"/>
    <property type="project" value="InterPro"/>
</dbReference>
<evidence type="ECO:0000256" key="3">
    <source>
        <dbReference type="ARBA" id="ARBA00020311"/>
    </source>
</evidence>
<dbReference type="Pfam" id="PF00476">
    <property type="entry name" value="DNA_pol_A"/>
    <property type="match status" value="1"/>
</dbReference>
<dbReference type="SUPFAM" id="SSF53098">
    <property type="entry name" value="Ribonuclease H-like"/>
    <property type="match status" value="1"/>
</dbReference>
<protein>
    <recommendedName>
        <fullName evidence="3">DNA polymerase I</fullName>
        <ecNumber evidence="2">2.7.7.7</ecNumber>
    </recommendedName>
</protein>
<dbReference type="GO" id="GO:0006302">
    <property type="term" value="P:double-strand break repair"/>
    <property type="evidence" value="ECO:0007669"/>
    <property type="project" value="TreeGrafter"/>
</dbReference>
<dbReference type="Pfam" id="PF01612">
    <property type="entry name" value="DNA_pol_A_exo1"/>
    <property type="match status" value="1"/>
</dbReference>
<dbReference type="Gene3D" id="3.30.70.370">
    <property type="match status" value="2"/>
</dbReference>
<evidence type="ECO:0000313" key="9">
    <source>
        <dbReference type="Proteomes" id="UP000294813"/>
    </source>
</evidence>
<dbReference type="SMART" id="SM00482">
    <property type="entry name" value="POLAc"/>
    <property type="match status" value="1"/>
</dbReference>
<dbReference type="EC" id="2.7.7.7" evidence="2"/>
<comment type="similarity">
    <text evidence="1">Belongs to the DNA polymerase type-A family.</text>
</comment>
<dbReference type="SUPFAM" id="SSF56672">
    <property type="entry name" value="DNA/RNA polymerases"/>
    <property type="match status" value="1"/>
</dbReference>
<dbReference type="Proteomes" id="UP000294813">
    <property type="component" value="Unassembled WGS sequence"/>
</dbReference>
<dbReference type="InterPro" id="IPR012337">
    <property type="entry name" value="RNaseH-like_sf"/>
</dbReference>
<dbReference type="InterPro" id="IPR002298">
    <property type="entry name" value="DNA_polymerase_A"/>
</dbReference>
<keyword evidence="9" id="KW-1185">Reference proteome</keyword>
<dbReference type="PANTHER" id="PTHR10133:SF27">
    <property type="entry name" value="DNA POLYMERASE NU"/>
    <property type="match status" value="1"/>
</dbReference>
<organism evidence="8 9">
    <name type="scientific">Heliophilum fasciatum</name>
    <dbReference type="NCBI Taxonomy" id="35700"/>
    <lineage>
        <taxon>Bacteria</taxon>
        <taxon>Bacillati</taxon>
        <taxon>Bacillota</taxon>
        <taxon>Clostridia</taxon>
        <taxon>Eubacteriales</taxon>
        <taxon>Heliobacteriaceae</taxon>
        <taxon>Heliophilum</taxon>
    </lineage>
</organism>
<feature type="domain" description="DNA-directed DNA polymerase family A palm" evidence="7">
    <location>
        <begin position="469"/>
        <end position="713"/>
    </location>
</feature>
<accession>A0A4R2RE29</accession>
<comment type="caution">
    <text evidence="8">The sequence shown here is derived from an EMBL/GenBank/DDBJ whole genome shotgun (WGS) entry which is preliminary data.</text>
</comment>
<dbReference type="EMBL" id="SLXT01000035">
    <property type="protein sequence ID" value="TCP60618.1"/>
    <property type="molecule type" value="Genomic_DNA"/>
</dbReference>
<name>A0A4R2RE29_9FIRM</name>
<dbReference type="PRINTS" id="PR00868">
    <property type="entry name" value="DNAPOLI"/>
</dbReference>
<dbReference type="InterPro" id="IPR036397">
    <property type="entry name" value="RNaseH_sf"/>
</dbReference>
<dbReference type="Gene3D" id="1.20.1060.10">
    <property type="entry name" value="Taq DNA Polymerase, Chain T, domain 4"/>
    <property type="match status" value="1"/>
</dbReference>
<sequence>MMNAKLRMEGLHEPSISTAPDRIWEAQHRKEMAKREPTWEEVWCNGWTSHTGTVKKAIFQTGLTDLDKERLKTVKAAIDAGEIGVGVESLRKFTKAHALRLWRELQELRKHTILKDMVDKTPTNYRLIQTEQQLAQLVADLQQETIVAFDTETTGLDVYNDVIVGMSLTLPKADYHVYIPVDHKVGKQLERATVLSRLEPFLSSPYIGKVLHNAKYDIHMLLRHGVRMRGLVHDTRVAMALLNENEPSFALKNLATKYGKYFGFHDTSHTFEDLFGKTRFDDVPFDVALVYAAKDTHLTWKLYLWQREHLNRLSKLDGLYRDLENPLIDVCVDMEQAGFLIDRQYAVIYAEELRQEITKLQQSLHDHFGNLNFNSPIQLAKKFYDELQLPEVNGRSTDVKTLKALCDKHPGIEVLLRYRELSKLLSTYVESLPEKMKSDGRIHGSFNQVATVTGRFSSNEPNLQNLPTKARKLIVAPTGKLLVGSDFSQIEPRVLAHISGDHHLQEPYLNGQDLYSTLASRVFKVPIEDCGDGSKYRKMMKVGLLAILYGTSMYTLSEQLGIEVDEAQAFIQDVFRTYPRVHSFIKDTHEFVKENEYVETLYGRKRRFPGHRQKAKVYDRTVDEICRLLGVDELPVDFWQNKAIPRELKNQLRDVKRDVESARRQSVNAIIQGTAADIMKRAMLNLHQYCVKKGWALCGTVHDEALIIVDASISAQEVAELEQCMTSAAQLDVPLKVDTDLMTRWGEGISKKEWFISAA</sequence>
<keyword evidence="4" id="KW-0235">DNA replication</keyword>
<dbReference type="CDD" id="cd06139">
    <property type="entry name" value="DNA_polA_I_Ecoli_like_exo"/>
    <property type="match status" value="1"/>
</dbReference>
<dbReference type="GO" id="GO:0003887">
    <property type="term" value="F:DNA-directed DNA polymerase activity"/>
    <property type="evidence" value="ECO:0007669"/>
    <property type="project" value="UniProtKB-EC"/>
</dbReference>
<dbReference type="Gene3D" id="1.10.150.20">
    <property type="entry name" value="5' to 3' exonuclease, C-terminal subdomain"/>
    <property type="match status" value="2"/>
</dbReference>
<evidence type="ECO:0000259" key="6">
    <source>
        <dbReference type="SMART" id="SM00474"/>
    </source>
</evidence>
<gene>
    <name evidence="8" type="ORF">EDD73_1356</name>
</gene>
<dbReference type="GO" id="GO:0003677">
    <property type="term" value="F:DNA binding"/>
    <property type="evidence" value="ECO:0007669"/>
    <property type="project" value="InterPro"/>
</dbReference>
<evidence type="ECO:0000313" key="8">
    <source>
        <dbReference type="EMBL" id="TCP60618.1"/>
    </source>
</evidence>
<dbReference type="GO" id="GO:0006261">
    <property type="term" value="P:DNA-templated DNA replication"/>
    <property type="evidence" value="ECO:0007669"/>
    <property type="project" value="InterPro"/>
</dbReference>
<dbReference type="AlphaFoldDB" id="A0A4R2RE29"/>
<evidence type="ECO:0000256" key="4">
    <source>
        <dbReference type="ARBA" id="ARBA00022705"/>
    </source>
</evidence>
<reference evidence="8 9" key="1">
    <citation type="submission" date="2019-03" db="EMBL/GenBank/DDBJ databases">
        <title>Genomic Encyclopedia of Type Strains, Phase IV (KMG-IV): sequencing the most valuable type-strain genomes for metagenomic binning, comparative biology and taxonomic classification.</title>
        <authorList>
            <person name="Goeker M."/>
        </authorList>
    </citation>
    <scope>NUCLEOTIDE SEQUENCE [LARGE SCALE GENOMIC DNA]</scope>
    <source>
        <strain evidence="8 9">DSM 11170</strain>
    </source>
</reference>
<dbReference type="SMART" id="SM00474">
    <property type="entry name" value="35EXOc"/>
    <property type="match status" value="1"/>
</dbReference>
<proteinExistence type="inferred from homology"/>
<dbReference type="Gene3D" id="3.30.420.10">
    <property type="entry name" value="Ribonuclease H-like superfamily/Ribonuclease H"/>
    <property type="match status" value="1"/>
</dbReference>
<dbReference type="InterPro" id="IPR001098">
    <property type="entry name" value="DNA-dir_DNA_pol_A_palm_dom"/>
</dbReference>
<feature type="domain" description="3'-5' exonuclease" evidence="6">
    <location>
        <begin position="125"/>
        <end position="311"/>
    </location>
</feature>
<dbReference type="PANTHER" id="PTHR10133">
    <property type="entry name" value="DNA POLYMERASE I"/>
    <property type="match status" value="1"/>
</dbReference>
<comment type="catalytic activity">
    <reaction evidence="5">
        <text>DNA(n) + a 2'-deoxyribonucleoside 5'-triphosphate = DNA(n+1) + diphosphate</text>
        <dbReference type="Rhea" id="RHEA:22508"/>
        <dbReference type="Rhea" id="RHEA-COMP:17339"/>
        <dbReference type="Rhea" id="RHEA-COMP:17340"/>
        <dbReference type="ChEBI" id="CHEBI:33019"/>
        <dbReference type="ChEBI" id="CHEBI:61560"/>
        <dbReference type="ChEBI" id="CHEBI:173112"/>
        <dbReference type="EC" id="2.7.7.7"/>
    </reaction>
</comment>
<evidence type="ECO:0000256" key="1">
    <source>
        <dbReference type="ARBA" id="ARBA00007705"/>
    </source>
</evidence>
<evidence type="ECO:0000256" key="5">
    <source>
        <dbReference type="ARBA" id="ARBA00049244"/>
    </source>
</evidence>
<dbReference type="InterPro" id="IPR002562">
    <property type="entry name" value="3'-5'_exonuclease_dom"/>
</dbReference>
<evidence type="ECO:0000259" key="7">
    <source>
        <dbReference type="SMART" id="SM00482"/>
    </source>
</evidence>